<comment type="pathway">
    <text evidence="2">Pyrimidine metabolism; UMP biosynthesis via de novo pathway; UMP from orotate: step 1/2.</text>
</comment>
<comment type="similarity">
    <text evidence="3">Belongs to the purine/pyrimidine phosphoribosyltransferase family. PyrE subfamily.</text>
</comment>
<evidence type="ECO:0000259" key="9">
    <source>
        <dbReference type="Pfam" id="PF00156"/>
    </source>
</evidence>
<dbReference type="InterPro" id="IPR004467">
    <property type="entry name" value="Or_phspho_trans_dom"/>
</dbReference>
<dbReference type="UniPathway" id="UPA00070">
    <property type="reaction ID" value="UER00119"/>
</dbReference>
<dbReference type="Pfam" id="PF00156">
    <property type="entry name" value="Pribosyltran"/>
    <property type="match status" value="1"/>
</dbReference>
<evidence type="ECO:0000256" key="1">
    <source>
        <dbReference type="ARBA" id="ARBA00003769"/>
    </source>
</evidence>
<dbReference type="InterPro" id="IPR000836">
    <property type="entry name" value="PRTase_dom"/>
</dbReference>
<dbReference type="PANTHER" id="PTHR46683:SF1">
    <property type="entry name" value="OROTATE PHOSPHORIBOSYLTRANSFERASE 1-RELATED"/>
    <property type="match status" value="1"/>
</dbReference>
<dbReference type="InterPro" id="IPR023031">
    <property type="entry name" value="OPRT"/>
</dbReference>
<feature type="domain" description="Phosphoribosyltransferase" evidence="9">
    <location>
        <begin position="52"/>
        <end position="159"/>
    </location>
</feature>
<dbReference type="GO" id="GO:0046132">
    <property type="term" value="P:pyrimidine ribonucleoside biosynthetic process"/>
    <property type="evidence" value="ECO:0007669"/>
    <property type="project" value="TreeGrafter"/>
</dbReference>
<dbReference type="GO" id="GO:0006207">
    <property type="term" value="P:'de novo' pyrimidine nucleobase biosynthetic process"/>
    <property type="evidence" value="ECO:0007669"/>
    <property type="project" value="TreeGrafter"/>
</dbReference>
<keyword evidence="7" id="KW-0808">Transferase</keyword>
<reference evidence="10" key="1">
    <citation type="submission" date="2018-05" db="EMBL/GenBank/DDBJ databases">
        <authorList>
            <person name="Lanie J.A."/>
            <person name="Ng W.-L."/>
            <person name="Kazmierczak K.M."/>
            <person name="Andrzejewski T.M."/>
            <person name="Davidsen T.M."/>
            <person name="Wayne K.J."/>
            <person name="Tettelin H."/>
            <person name="Glass J.I."/>
            <person name="Rusch D."/>
            <person name="Podicherti R."/>
            <person name="Tsui H.-C.T."/>
            <person name="Winkler M.E."/>
        </authorList>
    </citation>
    <scope>NUCLEOTIDE SEQUENCE</scope>
</reference>
<gene>
    <name evidence="10" type="ORF">METZ01_LOCUS17889</name>
</gene>
<evidence type="ECO:0000256" key="6">
    <source>
        <dbReference type="ARBA" id="ARBA00022676"/>
    </source>
</evidence>
<evidence type="ECO:0000256" key="2">
    <source>
        <dbReference type="ARBA" id="ARBA00004889"/>
    </source>
</evidence>
<dbReference type="Gene3D" id="3.40.50.2020">
    <property type="match status" value="1"/>
</dbReference>
<dbReference type="EMBL" id="UINC01000949">
    <property type="protein sequence ID" value="SUZ65035.1"/>
    <property type="molecule type" value="Genomic_DNA"/>
</dbReference>
<evidence type="ECO:0000256" key="7">
    <source>
        <dbReference type="ARBA" id="ARBA00022679"/>
    </source>
</evidence>
<dbReference type="HAMAP" id="MF_01208">
    <property type="entry name" value="PyrE"/>
    <property type="match status" value="1"/>
</dbReference>
<dbReference type="InterPro" id="IPR029057">
    <property type="entry name" value="PRTase-like"/>
</dbReference>
<comment type="function">
    <text evidence="1">Catalyzes the transfer of a ribosyl phosphate group from 5-phosphoribose 1-diphosphate to orotate, leading to the formation of orotidine monophosphate (OMP).</text>
</comment>
<dbReference type="NCBIfam" id="TIGR00336">
    <property type="entry name" value="pyrE"/>
    <property type="match status" value="1"/>
</dbReference>
<dbReference type="GO" id="GO:0005737">
    <property type="term" value="C:cytoplasm"/>
    <property type="evidence" value="ECO:0007669"/>
    <property type="project" value="TreeGrafter"/>
</dbReference>
<evidence type="ECO:0000256" key="4">
    <source>
        <dbReference type="ARBA" id="ARBA00011738"/>
    </source>
</evidence>
<evidence type="ECO:0000256" key="3">
    <source>
        <dbReference type="ARBA" id="ARBA00006340"/>
    </source>
</evidence>
<evidence type="ECO:0000313" key="10">
    <source>
        <dbReference type="EMBL" id="SUZ65035.1"/>
    </source>
</evidence>
<protein>
    <recommendedName>
        <fullName evidence="5">orotate phosphoribosyltransferase</fullName>
        <ecNumber evidence="5">2.4.2.10</ecNumber>
    </recommendedName>
</protein>
<dbReference type="EC" id="2.4.2.10" evidence="5"/>
<keyword evidence="8" id="KW-0665">Pyrimidine biosynthesis</keyword>
<comment type="subunit">
    <text evidence="4">Homodimer.</text>
</comment>
<name>A0A381PDE7_9ZZZZ</name>
<dbReference type="GO" id="GO:0004588">
    <property type="term" value="F:orotate phosphoribosyltransferase activity"/>
    <property type="evidence" value="ECO:0007669"/>
    <property type="project" value="UniProtKB-EC"/>
</dbReference>
<accession>A0A381PDE7</accession>
<dbReference type="CDD" id="cd06223">
    <property type="entry name" value="PRTases_typeI"/>
    <property type="match status" value="1"/>
</dbReference>
<dbReference type="GO" id="GO:0044205">
    <property type="term" value="P:'de novo' UMP biosynthetic process"/>
    <property type="evidence" value="ECO:0007669"/>
    <property type="project" value="UniProtKB-UniPathway"/>
</dbReference>
<dbReference type="PANTHER" id="PTHR46683">
    <property type="entry name" value="OROTATE PHOSPHORIBOSYLTRANSFERASE 1-RELATED"/>
    <property type="match status" value="1"/>
</dbReference>
<organism evidence="10">
    <name type="scientific">marine metagenome</name>
    <dbReference type="NCBI Taxonomy" id="408172"/>
    <lineage>
        <taxon>unclassified sequences</taxon>
        <taxon>metagenomes</taxon>
        <taxon>ecological metagenomes</taxon>
    </lineage>
</organism>
<evidence type="ECO:0000256" key="5">
    <source>
        <dbReference type="ARBA" id="ARBA00011971"/>
    </source>
</evidence>
<dbReference type="SUPFAM" id="SSF53271">
    <property type="entry name" value="PRTase-like"/>
    <property type="match status" value="1"/>
</dbReference>
<sequence length="208" mass="22744">MVDIQKKFLELALEVKALLFGEFTLKSGRESFYFFNITSFLESGHLGELADIYSQKIIESEINYDVIFGPAYKGIPLAAAVSVALSQKSSKLTPVCFDRKEEKKHGEGGVLIGSVKNKRVLIIDDVLTAGTALKNSIQIIQEAGGTVSAAIIALDRQEQDGGKQISDKLAGELNIPIYSISNLENLISFLETKGQKEIAEKLKSSFKN</sequence>
<keyword evidence="6" id="KW-0328">Glycosyltransferase</keyword>
<dbReference type="AlphaFoldDB" id="A0A381PDE7"/>
<proteinExistence type="inferred from homology"/>
<evidence type="ECO:0000256" key="8">
    <source>
        <dbReference type="ARBA" id="ARBA00022975"/>
    </source>
</evidence>